<comment type="caution">
    <text evidence="1">The sequence shown here is derived from an EMBL/GenBank/DDBJ whole genome shotgun (WGS) entry which is preliminary data.</text>
</comment>
<evidence type="ECO:0000313" key="1">
    <source>
        <dbReference type="EMBL" id="KAF9535997.1"/>
    </source>
</evidence>
<gene>
    <name evidence="1" type="ORF">EC957_000967</name>
</gene>
<dbReference type="SUPFAM" id="SSF52047">
    <property type="entry name" value="RNI-like"/>
    <property type="match status" value="1"/>
</dbReference>
<reference evidence="1" key="1">
    <citation type="journal article" date="2020" name="Fungal Divers.">
        <title>Resolving the Mortierellaceae phylogeny through synthesis of multi-gene phylogenetics and phylogenomics.</title>
        <authorList>
            <person name="Vandepol N."/>
            <person name="Liber J."/>
            <person name="Desiro A."/>
            <person name="Na H."/>
            <person name="Kennedy M."/>
            <person name="Barry K."/>
            <person name="Grigoriev I.V."/>
            <person name="Miller A.N."/>
            <person name="O'Donnell K."/>
            <person name="Stajich J.E."/>
            <person name="Bonito G."/>
        </authorList>
    </citation>
    <scope>NUCLEOTIDE SEQUENCE</scope>
    <source>
        <strain evidence="1">NRRL 2591</strain>
    </source>
</reference>
<dbReference type="Proteomes" id="UP000723463">
    <property type="component" value="Unassembled WGS sequence"/>
</dbReference>
<sequence>QDRFGQLEGLRDIKNAPGLKGFELGRVATPVQAQEMLTAVNQAMVISILRARPDLTNFKLKGYTVDAFRFFTLEEDGESMPSCPCPWARELWLEIHGAMEVVNADIMQRDFELTYKEVSRIKSLQSLTLKSVNLDVSNIGGLHFLTNATKLKELRLSNPSGRVWSLSEMTNLMEVVPGLQILDLMPLTRRDRGKVNKYLRDRGKGFLCF</sequence>
<feature type="non-terminal residue" evidence="1">
    <location>
        <position position="1"/>
    </location>
</feature>
<organism evidence="1 2">
    <name type="scientific">Mortierella hygrophila</name>
    <dbReference type="NCBI Taxonomy" id="979708"/>
    <lineage>
        <taxon>Eukaryota</taxon>
        <taxon>Fungi</taxon>
        <taxon>Fungi incertae sedis</taxon>
        <taxon>Mucoromycota</taxon>
        <taxon>Mortierellomycotina</taxon>
        <taxon>Mortierellomycetes</taxon>
        <taxon>Mortierellales</taxon>
        <taxon>Mortierellaceae</taxon>
        <taxon>Mortierella</taxon>
    </lineage>
</organism>
<keyword evidence="2" id="KW-1185">Reference proteome</keyword>
<proteinExistence type="predicted"/>
<protein>
    <submittedName>
        <fullName evidence="1">Uncharacterized protein</fullName>
    </submittedName>
</protein>
<dbReference type="AlphaFoldDB" id="A0A9P6EW13"/>
<dbReference type="EMBL" id="JAAAXW010001158">
    <property type="protein sequence ID" value="KAF9535997.1"/>
    <property type="molecule type" value="Genomic_DNA"/>
</dbReference>
<name>A0A9P6EW13_9FUNG</name>
<accession>A0A9P6EW13</accession>
<evidence type="ECO:0000313" key="2">
    <source>
        <dbReference type="Proteomes" id="UP000723463"/>
    </source>
</evidence>